<dbReference type="PANTHER" id="PTHR10672">
    <property type="entry name" value="ADDUCIN"/>
    <property type="match status" value="1"/>
</dbReference>
<keyword evidence="4" id="KW-1185">Reference proteome</keyword>
<dbReference type="InterPro" id="IPR036409">
    <property type="entry name" value="Aldolase_II/adducin_N_sf"/>
</dbReference>
<dbReference type="Proteomes" id="UP001215503">
    <property type="component" value="Unassembled WGS sequence"/>
</dbReference>
<dbReference type="PANTHER" id="PTHR10672:SF3">
    <property type="entry name" value="PROTEIN HU-LI TAI SHAO"/>
    <property type="match status" value="1"/>
</dbReference>
<dbReference type="Gene3D" id="3.40.225.10">
    <property type="entry name" value="Class II aldolase/adducin N-terminal domain"/>
    <property type="match status" value="1"/>
</dbReference>
<comment type="caution">
    <text evidence="3">The sequence shown here is derived from an EMBL/GenBank/DDBJ whole genome shotgun (WGS) entry which is preliminary data.</text>
</comment>
<reference evidence="3 4" key="1">
    <citation type="submission" date="2023-03" db="EMBL/GenBank/DDBJ databases">
        <title>Fodinicurvata sp. CAU 1616 isolated from sea sendiment.</title>
        <authorList>
            <person name="Kim W."/>
        </authorList>
    </citation>
    <scope>NUCLEOTIDE SEQUENCE [LARGE SCALE GENOMIC DNA]</scope>
    <source>
        <strain evidence="3 4">CAU 1616</strain>
    </source>
</reference>
<sequence>MSAEVENLTPLRSTPKVGEAEWQVRCNLAACYRLVAHYRMTDHIYTHISARVPGERGHFLINPYGMTFDEVTASSLVKIDHDGKKVVDNGFDVNPAGFTIHSAIHAARDDAACVLHTHTRAGVAVSCMKEGLLPLNQIALQFYGHRLAYHDYEGIALDLDERERLAQDLGRAQSLILRNHGLLTVGRSVAEAFSLMFYLNRACEIQVDVCAMNQAFVLPSAETCEHTAQQYDRGLGSGTHELDMEWNAHLRVLSRVNPGWDA</sequence>
<feature type="domain" description="Class II aldolase/adducin N-terminal" evidence="2">
    <location>
        <begin position="26"/>
        <end position="207"/>
    </location>
</feature>
<name>A0ABT5YJW9_9PROT</name>
<accession>A0ABT5YJW9</accession>
<dbReference type="SUPFAM" id="SSF53639">
    <property type="entry name" value="AraD/HMP-PK domain-like"/>
    <property type="match status" value="1"/>
</dbReference>
<proteinExistence type="inferred from homology"/>
<evidence type="ECO:0000313" key="3">
    <source>
        <dbReference type="EMBL" id="MDF2095198.1"/>
    </source>
</evidence>
<dbReference type="InterPro" id="IPR051017">
    <property type="entry name" value="Aldolase-II_Adducin_sf"/>
</dbReference>
<dbReference type="Pfam" id="PF00596">
    <property type="entry name" value="Aldolase_II"/>
    <property type="match status" value="1"/>
</dbReference>
<dbReference type="EMBL" id="JARHUD010000002">
    <property type="protein sequence ID" value="MDF2095198.1"/>
    <property type="molecule type" value="Genomic_DNA"/>
</dbReference>
<dbReference type="NCBIfam" id="NF005451">
    <property type="entry name" value="PRK07044.1"/>
    <property type="match status" value="1"/>
</dbReference>
<evidence type="ECO:0000259" key="2">
    <source>
        <dbReference type="SMART" id="SM01007"/>
    </source>
</evidence>
<evidence type="ECO:0000313" key="4">
    <source>
        <dbReference type="Proteomes" id="UP001215503"/>
    </source>
</evidence>
<organism evidence="3 4">
    <name type="scientific">Aquibaculum arenosum</name>
    <dbReference type="NCBI Taxonomy" id="3032591"/>
    <lineage>
        <taxon>Bacteria</taxon>
        <taxon>Pseudomonadati</taxon>
        <taxon>Pseudomonadota</taxon>
        <taxon>Alphaproteobacteria</taxon>
        <taxon>Rhodospirillales</taxon>
        <taxon>Rhodovibrionaceae</taxon>
        <taxon>Aquibaculum</taxon>
    </lineage>
</organism>
<protein>
    <submittedName>
        <fullName evidence="3">Class II aldolase/adducin family protein</fullName>
    </submittedName>
</protein>
<comment type="similarity">
    <text evidence="1">Belongs to the aldolase class II family.</text>
</comment>
<dbReference type="SMART" id="SM01007">
    <property type="entry name" value="Aldolase_II"/>
    <property type="match status" value="1"/>
</dbReference>
<gene>
    <name evidence="3" type="ORF">P2G67_04330</name>
</gene>
<evidence type="ECO:0000256" key="1">
    <source>
        <dbReference type="ARBA" id="ARBA00037961"/>
    </source>
</evidence>
<dbReference type="InterPro" id="IPR001303">
    <property type="entry name" value="Aldolase_II/adducin_N"/>
</dbReference>
<dbReference type="RefSeq" id="WP_275820392.1">
    <property type="nucleotide sequence ID" value="NZ_JARHUD010000002.1"/>
</dbReference>